<evidence type="ECO:0000313" key="4">
    <source>
        <dbReference type="EMBL" id="WGL18187.1"/>
    </source>
</evidence>
<accession>A0ABY8NJB0</accession>
<proteinExistence type="predicted"/>
<keyword evidence="1" id="KW-1133">Transmembrane helix</keyword>
<dbReference type="Proteomes" id="UP001236500">
    <property type="component" value="Chromosome"/>
</dbReference>
<name>A0ABY8NJB0_9GAMM</name>
<evidence type="ECO:0000256" key="1">
    <source>
        <dbReference type="SAM" id="Phobius"/>
    </source>
</evidence>
<dbReference type="InterPro" id="IPR025205">
    <property type="entry name" value="PilX/PilW_C"/>
</dbReference>
<dbReference type="InterPro" id="IPR025746">
    <property type="entry name" value="PilX_N_dom"/>
</dbReference>
<dbReference type="EMBL" id="CP118605">
    <property type="protein sequence ID" value="WGL18187.1"/>
    <property type="molecule type" value="Genomic_DNA"/>
</dbReference>
<feature type="domain" description="PilX/PilW C-terminal" evidence="2">
    <location>
        <begin position="105"/>
        <end position="180"/>
    </location>
</feature>
<feature type="domain" description="Type 4 fimbrial biogenesis protein PilX N-terminal" evidence="3">
    <location>
        <begin position="14"/>
        <end position="64"/>
    </location>
</feature>
<reference evidence="4 5" key="1">
    <citation type="submission" date="2023-02" db="EMBL/GenBank/DDBJ databases">
        <title>Description and genomic characterization of Microbulbifer bruguierae sp. nov., isolated from the sediment of mangrove plant Bruguiera sexangula.</title>
        <authorList>
            <person name="Long M."/>
        </authorList>
    </citation>
    <scope>NUCLEOTIDE SEQUENCE [LARGE SCALE GENOMIC DNA]</scope>
    <source>
        <strain evidence="4 5">H12</strain>
    </source>
</reference>
<keyword evidence="5" id="KW-1185">Reference proteome</keyword>
<keyword evidence="1" id="KW-0472">Membrane</keyword>
<dbReference type="RefSeq" id="WP_280322159.1">
    <property type="nucleotide sequence ID" value="NZ_CP118605.1"/>
</dbReference>
<dbReference type="Pfam" id="PF13681">
    <property type="entry name" value="PilX"/>
    <property type="match status" value="1"/>
</dbReference>
<protein>
    <submittedName>
        <fullName evidence="4">PilX N-terminal domain-containing pilus assembly protein</fullName>
    </submittedName>
</protein>
<gene>
    <name evidence="4" type="ORF">PVT68_07800</name>
</gene>
<organism evidence="4 5">
    <name type="scientific">Microbulbifer bruguierae</name>
    <dbReference type="NCBI Taxonomy" id="3029061"/>
    <lineage>
        <taxon>Bacteria</taxon>
        <taxon>Pseudomonadati</taxon>
        <taxon>Pseudomonadota</taxon>
        <taxon>Gammaproteobacteria</taxon>
        <taxon>Cellvibrionales</taxon>
        <taxon>Microbulbiferaceae</taxon>
        <taxon>Microbulbifer</taxon>
    </lineage>
</organism>
<dbReference type="Pfam" id="PF14341">
    <property type="entry name" value="PilX_N"/>
    <property type="match status" value="1"/>
</dbReference>
<evidence type="ECO:0000259" key="2">
    <source>
        <dbReference type="Pfam" id="PF13681"/>
    </source>
</evidence>
<sequence>MNNSGYPKNFCGQRGVTLLVGLIMVLLMTLVGMAAIRGSNMQELMAANMRDHNLALQAAEAALRAGEARLDANVLPAFTGTGENAELMQALEEGGNSDYWAGYEWAEAKTPTLNLKGVARQPQYIIEEVTTISSTSGVNGNAIDSASQMGQENMVVYRVSSRGFGGSEDTEIILQSTYTR</sequence>
<evidence type="ECO:0000313" key="5">
    <source>
        <dbReference type="Proteomes" id="UP001236500"/>
    </source>
</evidence>
<keyword evidence="1" id="KW-0812">Transmembrane</keyword>
<evidence type="ECO:0000259" key="3">
    <source>
        <dbReference type="Pfam" id="PF14341"/>
    </source>
</evidence>
<feature type="transmembrane region" description="Helical" evidence="1">
    <location>
        <begin position="16"/>
        <end position="36"/>
    </location>
</feature>